<name>A0A1G6VI15_9PROT</name>
<dbReference type="Gene3D" id="2.40.30.10">
    <property type="entry name" value="Translation factors"/>
    <property type="match status" value="1"/>
</dbReference>
<evidence type="ECO:0000256" key="3">
    <source>
        <dbReference type="ARBA" id="ARBA00022827"/>
    </source>
</evidence>
<evidence type="ECO:0008006" key="8">
    <source>
        <dbReference type="Google" id="ProtNLM"/>
    </source>
</evidence>
<dbReference type="STRING" id="938405.SAMN02927895_01417"/>
<proteinExistence type="predicted"/>
<protein>
    <recommendedName>
        <fullName evidence="8">NAD(FAD)-utilizing dehydrogenase</fullName>
    </recommendedName>
</protein>
<dbReference type="AlphaFoldDB" id="A0A1G6VI15"/>
<dbReference type="InterPro" id="IPR057661">
    <property type="entry name" value="RsdA/BaiN/AoA(So)_Rossmann"/>
</dbReference>
<dbReference type="InterPro" id="IPR036188">
    <property type="entry name" value="FAD/NAD-bd_sf"/>
</dbReference>
<evidence type="ECO:0000259" key="4">
    <source>
        <dbReference type="Pfam" id="PF03486"/>
    </source>
</evidence>
<organism evidence="6 7">
    <name type="scientific">Belnapia rosea</name>
    <dbReference type="NCBI Taxonomy" id="938405"/>
    <lineage>
        <taxon>Bacteria</taxon>
        <taxon>Pseudomonadati</taxon>
        <taxon>Pseudomonadota</taxon>
        <taxon>Alphaproteobacteria</taxon>
        <taxon>Acetobacterales</taxon>
        <taxon>Roseomonadaceae</taxon>
        <taxon>Belnapia</taxon>
    </lineage>
</organism>
<feature type="domain" description="RsdA/BaiN/AoA(So)-like Rossmann fold-like" evidence="4">
    <location>
        <begin position="1"/>
        <end position="381"/>
    </location>
</feature>
<sequence length="389" mass="40923">MVIGAGPAGLMAAETLASAGLAVTVIDHMPSPGRKLLIAGRGGLNLTHSEPLEAFLPRYGAVQARLEPAIRAFPPSALMAWAEGLGQPLFTGTSGRVFPKALKASPLLRAWLSRLAGQGVTLRGRHRWEGWDTEGGLRFTGPAGAVACRPAATLLALGGASWPRLGSDGLWTGLLPGVVPLRPSNCGFLHAWSDIFRQRFEGQPLKRIALEFRGRRVRGEAVVTASGLEGGAVYALSAPLRDEIAAEGGVTLRLDLRPDETPEALAARLDGPRGGLSLSNHLRRAGLAPIAIGLVQEALHGGAALPLSRLVKDIPLRLTAPAPIERAISTAGGVGWAEVDEHFMLRRRPGTFLAGEMLDWEAPTGGYLLQACFSTGRAAAQGIIDYLSS</sequence>
<comment type="cofactor">
    <cofactor evidence="1">
        <name>FAD</name>
        <dbReference type="ChEBI" id="CHEBI:57692"/>
    </cofactor>
</comment>
<dbReference type="Gene3D" id="1.10.8.260">
    <property type="entry name" value="HI0933 insert domain-like"/>
    <property type="match status" value="1"/>
</dbReference>
<gene>
    <name evidence="6" type="ORF">SAMN04487779_100958</name>
</gene>
<keyword evidence="7" id="KW-1185">Reference proteome</keyword>
<dbReference type="Pfam" id="PF03486">
    <property type="entry name" value="HI0933_like"/>
    <property type="match status" value="1"/>
</dbReference>
<evidence type="ECO:0000256" key="2">
    <source>
        <dbReference type="ARBA" id="ARBA00022630"/>
    </source>
</evidence>
<dbReference type="InterPro" id="IPR004792">
    <property type="entry name" value="BaiN-like"/>
</dbReference>
<dbReference type="NCBIfam" id="TIGR00275">
    <property type="entry name" value="aminoacetone oxidase family FAD-binding enzyme"/>
    <property type="match status" value="1"/>
</dbReference>
<reference evidence="6 7" key="1">
    <citation type="submission" date="2016-10" db="EMBL/GenBank/DDBJ databases">
        <authorList>
            <person name="de Groot N.N."/>
        </authorList>
    </citation>
    <scope>NUCLEOTIDE SEQUENCE [LARGE SCALE GENOMIC DNA]</scope>
    <source>
        <strain evidence="6 7">CPCC 100156</strain>
    </source>
</reference>
<dbReference type="InterPro" id="IPR055178">
    <property type="entry name" value="RsdA/BaiN/AoA(So)-like_dom"/>
</dbReference>
<dbReference type="EMBL" id="FMZX01000009">
    <property type="protein sequence ID" value="SDD53310.1"/>
    <property type="molecule type" value="Genomic_DNA"/>
</dbReference>
<evidence type="ECO:0000259" key="5">
    <source>
        <dbReference type="Pfam" id="PF22780"/>
    </source>
</evidence>
<evidence type="ECO:0000313" key="7">
    <source>
        <dbReference type="Proteomes" id="UP000198925"/>
    </source>
</evidence>
<feature type="domain" description="RsdA/BaiN/AoA(So)-like insert" evidence="5">
    <location>
        <begin position="182"/>
        <end position="285"/>
    </location>
</feature>
<dbReference type="Gene3D" id="3.50.50.60">
    <property type="entry name" value="FAD/NAD(P)-binding domain"/>
    <property type="match status" value="1"/>
</dbReference>
<keyword evidence="2" id="KW-0285">Flavoprotein</keyword>
<dbReference type="PANTHER" id="PTHR42887:SF1">
    <property type="entry name" value="BLR3961 PROTEIN"/>
    <property type="match status" value="1"/>
</dbReference>
<keyword evidence="3" id="KW-0274">FAD</keyword>
<dbReference type="InterPro" id="IPR022460">
    <property type="entry name" value="Flavoprotein_PP4765"/>
</dbReference>
<evidence type="ECO:0000313" key="6">
    <source>
        <dbReference type="EMBL" id="SDD53310.1"/>
    </source>
</evidence>
<dbReference type="Proteomes" id="UP000198925">
    <property type="component" value="Unassembled WGS sequence"/>
</dbReference>
<dbReference type="SUPFAM" id="SSF160996">
    <property type="entry name" value="HI0933 insert domain-like"/>
    <property type="match status" value="1"/>
</dbReference>
<dbReference type="PANTHER" id="PTHR42887">
    <property type="entry name" value="OS12G0638800 PROTEIN"/>
    <property type="match status" value="1"/>
</dbReference>
<accession>A0A1G6VI15</accession>
<evidence type="ECO:0000256" key="1">
    <source>
        <dbReference type="ARBA" id="ARBA00001974"/>
    </source>
</evidence>
<dbReference type="SUPFAM" id="SSF51905">
    <property type="entry name" value="FAD/NAD(P)-binding domain"/>
    <property type="match status" value="1"/>
</dbReference>
<dbReference type="InterPro" id="IPR023166">
    <property type="entry name" value="BaiN-like_dom_sf"/>
</dbReference>
<dbReference type="NCBIfam" id="TIGR03862">
    <property type="entry name" value="flavo_PP4765"/>
    <property type="match status" value="1"/>
</dbReference>
<dbReference type="Pfam" id="PF22780">
    <property type="entry name" value="HI0933_like_1st"/>
    <property type="match status" value="1"/>
</dbReference>